<evidence type="ECO:0000313" key="4">
    <source>
        <dbReference type="EMBL" id="TQS39903.1"/>
    </source>
</evidence>
<dbReference type="AlphaFoldDB" id="A0A545AF20"/>
<dbReference type="PIRSF" id="PIRSF026631">
    <property type="entry name" value="UCP026631"/>
    <property type="match status" value="1"/>
</dbReference>
<evidence type="ECO:0000313" key="5">
    <source>
        <dbReference type="Proteomes" id="UP000317982"/>
    </source>
</evidence>
<feature type="region of interest" description="Disordered" evidence="1">
    <location>
        <begin position="1"/>
        <end position="36"/>
    </location>
</feature>
<dbReference type="InterPro" id="IPR005182">
    <property type="entry name" value="YdbS-like_PH"/>
</dbReference>
<feature type="transmembrane region" description="Helical" evidence="2">
    <location>
        <begin position="250"/>
        <end position="269"/>
    </location>
</feature>
<keyword evidence="5" id="KW-1185">Reference proteome</keyword>
<keyword evidence="2" id="KW-1133">Transmembrane helix</keyword>
<gene>
    <name evidence="4" type="ORF">FL583_37460</name>
</gene>
<evidence type="ECO:0000256" key="1">
    <source>
        <dbReference type="SAM" id="MobiDB-lite"/>
    </source>
</evidence>
<protein>
    <submittedName>
        <fullName evidence="4">PH domain-containing protein</fullName>
    </submittedName>
</protein>
<name>A0A545AF20_9ACTN</name>
<feature type="compositionally biased region" description="Gly residues" evidence="1">
    <location>
        <begin position="1"/>
        <end position="16"/>
    </location>
</feature>
<feature type="domain" description="YdbS-like PH" evidence="3">
    <location>
        <begin position="279"/>
        <end position="354"/>
    </location>
</feature>
<evidence type="ECO:0000256" key="2">
    <source>
        <dbReference type="SAM" id="Phobius"/>
    </source>
</evidence>
<dbReference type="EMBL" id="VIRS01000052">
    <property type="protein sequence ID" value="TQS39903.1"/>
    <property type="molecule type" value="Genomic_DNA"/>
</dbReference>
<dbReference type="PANTHER" id="PTHR34473">
    <property type="entry name" value="UPF0699 TRANSMEMBRANE PROTEIN YDBS"/>
    <property type="match status" value="1"/>
</dbReference>
<feature type="transmembrane region" description="Helical" evidence="2">
    <location>
        <begin position="215"/>
        <end position="238"/>
    </location>
</feature>
<reference evidence="4 5" key="1">
    <citation type="submission" date="2019-07" db="EMBL/GenBank/DDBJ databases">
        <title>Cryptosporangium phraense sp. nov., isolated from plant litter.</title>
        <authorList>
            <person name="Suriyachadkun C."/>
        </authorList>
    </citation>
    <scope>NUCLEOTIDE SEQUENCE [LARGE SCALE GENOMIC DNA]</scope>
    <source>
        <strain evidence="4 5">A-T 5661</strain>
    </source>
</reference>
<evidence type="ECO:0000259" key="3">
    <source>
        <dbReference type="Pfam" id="PF03703"/>
    </source>
</evidence>
<feature type="domain" description="YdbS-like PH" evidence="3">
    <location>
        <begin position="97"/>
        <end position="175"/>
    </location>
</feature>
<keyword evidence="2" id="KW-0812">Transmembrane</keyword>
<dbReference type="Proteomes" id="UP000317982">
    <property type="component" value="Unassembled WGS sequence"/>
</dbReference>
<feature type="region of interest" description="Disordered" evidence="1">
    <location>
        <begin position="473"/>
        <end position="533"/>
    </location>
</feature>
<dbReference type="InterPro" id="IPR014529">
    <property type="entry name" value="UCP026631"/>
</dbReference>
<feature type="domain" description="YdbS-like PH" evidence="3">
    <location>
        <begin position="386"/>
        <end position="460"/>
    </location>
</feature>
<dbReference type="InParanoid" id="A0A545AF20"/>
<feature type="compositionally biased region" description="Low complexity" evidence="1">
    <location>
        <begin position="506"/>
        <end position="520"/>
    </location>
</feature>
<proteinExistence type="predicted"/>
<dbReference type="OrthoDB" id="3190163at2"/>
<dbReference type="Pfam" id="PF03703">
    <property type="entry name" value="bPH_2"/>
    <property type="match status" value="3"/>
</dbReference>
<keyword evidence="2" id="KW-0472">Membrane</keyword>
<dbReference type="PANTHER" id="PTHR34473:SF2">
    <property type="entry name" value="UPF0699 TRANSMEMBRANE PROTEIN YDBT"/>
    <property type="match status" value="1"/>
</dbReference>
<accession>A0A545AF20</accession>
<organism evidence="4 5">
    <name type="scientific">Cryptosporangium phraense</name>
    <dbReference type="NCBI Taxonomy" id="2593070"/>
    <lineage>
        <taxon>Bacteria</taxon>
        <taxon>Bacillati</taxon>
        <taxon>Actinomycetota</taxon>
        <taxon>Actinomycetes</taxon>
        <taxon>Cryptosporangiales</taxon>
        <taxon>Cryptosporangiaceae</taxon>
        <taxon>Cryptosporangium</taxon>
    </lineage>
</organism>
<comment type="caution">
    <text evidence="4">The sequence shown here is derived from an EMBL/GenBank/DDBJ whole genome shotgun (WGS) entry which is preliminary data.</text>
</comment>
<sequence length="533" mass="55947">MTTPPGEGGPGQGGPADTGPAPAGPAPAGPVPAGSLAGGEPFRRLHPLSPLIRGARGIGVVISLVSYQAWGSAGWRAVAVVATIIVLGWFVMAWISWRFTGFRVADRELHIRDGVLARRQRTIPLERVQAVDVVRPALARPFGLAEVRMEVVGGGKEAEAPLAYLTVAEAERLRVHLLSLAAGAPAPAAAAAPAATLGDPETPPVGGLFRVDPKLLIFSQLLTVNTLLAPFLLVFPIMEFTSEDPSATTVFTFVSGIVGLIQVPVRRLLGEWGFTVGRDADGLRVHRGMLDVRNQTIPISRIQAVRIRQPLLWRPFGWVRIEIDVAGYGAGGREESGRSALVPVAPKAEAFRVLHAVLAAVPEAGPDAIGLHPAPPAARQRAPFQYRRLAYAVTEDALVTRGGWLTARHDVALYARAQSVRISQGPWQRALGLASVHLDPAGGHTTPTIQHQATAQAAVIAADLVDRARAHRTPVAAPDDQLPAAVRRVASESDASEGVRADWTTAGSAASAGPASADAGVEPDASPGAADRR</sequence>
<feature type="transmembrane region" description="Helical" evidence="2">
    <location>
        <begin position="76"/>
        <end position="97"/>
    </location>
</feature>